<dbReference type="InterPro" id="IPR003777">
    <property type="entry name" value="XdhC_CoxI"/>
</dbReference>
<keyword evidence="4" id="KW-1185">Reference proteome</keyword>
<dbReference type="Pfam" id="PF13478">
    <property type="entry name" value="XdhC_C"/>
    <property type="match status" value="1"/>
</dbReference>
<dbReference type="Pfam" id="PF02625">
    <property type="entry name" value="XdhC_CoxI"/>
    <property type="match status" value="1"/>
</dbReference>
<dbReference type="Proteomes" id="UP001056035">
    <property type="component" value="Chromosome"/>
</dbReference>
<feature type="domain" description="XdhC- CoxI" evidence="1">
    <location>
        <begin position="11"/>
        <end position="78"/>
    </location>
</feature>
<feature type="domain" description="XdhC Rossmann" evidence="2">
    <location>
        <begin position="187"/>
        <end position="330"/>
    </location>
</feature>
<proteinExistence type="predicted"/>
<accession>A0ABY5DP78</accession>
<dbReference type="RefSeq" id="WP_254570149.1">
    <property type="nucleotide sequence ID" value="NZ_CP098502.1"/>
</dbReference>
<dbReference type="EMBL" id="CP098502">
    <property type="protein sequence ID" value="UTI63424.1"/>
    <property type="molecule type" value="Genomic_DNA"/>
</dbReference>
<evidence type="ECO:0000313" key="4">
    <source>
        <dbReference type="Proteomes" id="UP001056035"/>
    </source>
</evidence>
<dbReference type="Gene3D" id="3.40.50.720">
    <property type="entry name" value="NAD(P)-binding Rossmann-like Domain"/>
    <property type="match status" value="1"/>
</dbReference>
<organism evidence="3 4">
    <name type="scientific">Paraconexibacter antarcticus</name>
    <dbReference type="NCBI Taxonomy" id="2949664"/>
    <lineage>
        <taxon>Bacteria</taxon>
        <taxon>Bacillati</taxon>
        <taxon>Actinomycetota</taxon>
        <taxon>Thermoleophilia</taxon>
        <taxon>Solirubrobacterales</taxon>
        <taxon>Paraconexibacteraceae</taxon>
        <taxon>Paraconexibacter</taxon>
    </lineage>
</organism>
<dbReference type="PANTHER" id="PTHR30388:SF4">
    <property type="entry name" value="MOLYBDENUM COFACTOR INSERTION CHAPERONE PAOD"/>
    <property type="match status" value="1"/>
</dbReference>
<dbReference type="PANTHER" id="PTHR30388">
    <property type="entry name" value="ALDEHYDE OXIDOREDUCTASE MOLYBDENUM COFACTOR ASSEMBLY PROTEIN"/>
    <property type="match status" value="1"/>
</dbReference>
<dbReference type="InterPro" id="IPR052698">
    <property type="entry name" value="MoCofactor_Util/Proc"/>
</dbReference>
<sequence length="363" mass="37850">MKDVIEQLDEWRAAGRPAAVATVVAVKRSAPRPPGAKMAITVDGGVSGMVSGGCVEGAVIQVAEEVLAGGPPQLLEFGVADEEAWAVGLPCGGEITVWVDRPEGEETDAFQQLTREGGRGALVTRLDDGRRMLVGEDGTRRGSLGAPAAEDAAAALAATLMWAERSQRLDAGGIPLFVDVTAPPPRLIIIGAIDLAAALAQLASIGGWRSFVADPRGFFATPQRFPHAERVVAAWPAKAIEELGGIDAATSIVVLTHDPKIDDAALEVALRSDAAYIGVMGSHKMQADRRARMVELGFGDADLARLSGPVGLDLGALTAYETALSVMAELVAVRRGREGGRLRDSTAARIHEVLPPAPASAER</sequence>
<gene>
    <name evidence="3" type="ORF">NBH00_18995</name>
</gene>
<evidence type="ECO:0000313" key="3">
    <source>
        <dbReference type="EMBL" id="UTI63424.1"/>
    </source>
</evidence>
<dbReference type="InterPro" id="IPR027051">
    <property type="entry name" value="XdhC_Rossmann_dom"/>
</dbReference>
<protein>
    <submittedName>
        <fullName evidence="3">XdhC family protein</fullName>
    </submittedName>
</protein>
<evidence type="ECO:0000259" key="1">
    <source>
        <dbReference type="Pfam" id="PF02625"/>
    </source>
</evidence>
<reference evidence="3 4" key="1">
    <citation type="submission" date="2022-06" db="EMBL/GenBank/DDBJ databases">
        <title>Paraconexibacter antarcticus.</title>
        <authorList>
            <person name="Kim C.S."/>
        </authorList>
    </citation>
    <scope>NUCLEOTIDE SEQUENCE [LARGE SCALE GENOMIC DNA]</scope>
    <source>
        <strain evidence="3 4">02-257</strain>
    </source>
</reference>
<name>A0ABY5DP78_9ACTN</name>
<evidence type="ECO:0000259" key="2">
    <source>
        <dbReference type="Pfam" id="PF13478"/>
    </source>
</evidence>